<dbReference type="AlphaFoldDB" id="A0A915CQ66"/>
<evidence type="ECO:0000313" key="2">
    <source>
        <dbReference type="Proteomes" id="UP000887574"/>
    </source>
</evidence>
<feature type="transmembrane region" description="Helical" evidence="1">
    <location>
        <begin position="296"/>
        <end position="312"/>
    </location>
</feature>
<feature type="transmembrane region" description="Helical" evidence="1">
    <location>
        <begin position="256"/>
        <end position="276"/>
    </location>
</feature>
<feature type="transmembrane region" description="Helical" evidence="1">
    <location>
        <begin position="106"/>
        <end position="129"/>
    </location>
</feature>
<keyword evidence="2" id="KW-1185">Reference proteome</keyword>
<dbReference type="WBParaSite" id="jg11029">
    <property type="protein sequence ID" value="jg11029"/>
    <property type="gene ID" value="jg11029"/>
</dbReference>
<keyword evidence="1" id="KW-0472">Membrane</keyword>
<sequence length="322" mass="37302">MPFMKLNFATSEAFSEERLSQQLKSVELPAKVLGSLLAINCSFDHSNSRTAGSQGSESRRRSLKSSISFFIYCVHLFLLSVFCLSIILSIIFNWNHAWRQHKQSGLFWLILLTKIQGFTCYLFSFYCLFKKVISLRLKRALQSTSTGVGLMKNGTKIKTTNNVIFAYFVIRGILLTIYHEYLNNSQSSADNDTKLHQLFQNFERIHFIISVECERLANDFKKDSNSYQISVIRHYTKAHRKLIEILQVFRQTALSFWTSLQLIFGSAIIITSTYSLKSTIILNYNYAMIKLYLMRYTLLCPLIYIACMLNLPDRSILWDLSN</sequence>
<dbReference type="Proteomes" id="UP000887574">
    <property type="component" value="Unplaced"/>
</dbReference>
<feature type="transmembrane region" description="Helical" evidence="1">
    <location>
        <begin position="160"/>
        <end position="178"/>
    </location>
</feature>
<proteinExistence type="predicted"/>
<evidence type="ECO:0000256" key="1">
    <source>
        <dbReference type="SAM" id="Phobius"/>
    </source>
</evidence>
<reference evidence="3" key="1">
    <citation type="submission" date="2022-11" db="UniProtKB">
        <authorList>
            <consortium name="WormBaseParasite"/>
        </authorList>
    </citation>
    <scope>IDENTIFICATION</scope>
</reference>
<protein>
    <submittedName>
        <fullName evidence="3">Gustatory receptor</fullName>
    </submittedName>
</protein>
<keyword evidence="1" id="KW-1133">Transmembrane helix</keyword>
<keyword evidence="1" id="KW-0812">Transmembrane</keyword>
<accession>A0A915CQ66</accession>
<name>A0A915CQ66_9BILA</name>
<feature type="transmembrane region" description="Helical" evidence="1">
    <location>
        <begin position="69"/>
        <end position="94"/>
    </location>
</feature>
<evidence type="ECO:0000313" key="3">
    <source>
        <dbReference type="WBParaSite" id="jg11029"/>
    </source>
</evidence>
<organism evidence="2 3">
    <name type="scientific">Ditylenchus dipsaci</name>
    <dbReference type="NCBI Taxonomy" id="166011"/>
    <lineage>
        <taxon>Eukaryota</taxon>
        <taxon>Metazoa</taxon>
        <taxon>Ecdysozoa</taxon>
        <taxon>Nematoda</taxon>
        <taxon>Chromadorea</taxon>
        <taxon>Rhabditida</taxon>
        <taxon>Tylenchina</taxon>
        <taxon>Tylenchomorpha</taxon>
        <taxon>Sphaerularioidea</taxon>
        <taxon>Anguinidae</taxon>
        <taxon>Anguininae</taxon>
        <taxon>Ditylenchus</taxon>
    </lineage>
</organism>